<feature type="domain" description="GST N-terminal" evidence="1">
    <location>
        <begin position="35"/>
        <end position="126"/>
    </location>
</feature>
<dbReference type="InterPro" id="IPR036249">
    <property type="entry name" value="Thioredoxin-like_sf"/>
</dbReference>
<keyword evidence="3" id="KW-1185">Reference proteome</keyword>
<dbReference type="SUPFAM" id="SSF52833">
    <property type="entry name" value="Thioredoxin-like"/>
    <property type="match status" value="1"/>
</dbReference>
<dbReference type="InterPro" id="IPR004045">
    <property type="entry name" value="Glutathione_S-Trfase_N"/>
</dbReference>
<organism evidence="2 3">
    <name type="scientific">Leucocoprinus birnbaumii</name>
    <dbReference type="NCBI Taxonomy" id="56174"/>
    <lineage>
        <taxon>Eukaryota</taxon>
        <taxon>Fungi</taxon>
        <taxon>Dikarya</taxon>
        <taxon>Basidiomycota</taxon>
        <taxon>Agaricomycotina</taxon>
        <taxon>Agaricomycetes</taxon>
        <taxon>Agaricomycetidae</taxon>
        <taxon>Agaricales</taxon>
        <taxon>Agaricineae</taxon>
        <taxon>Agaricaceae</taxon>
        <taxon>Leucocoprinus</taxon>
    </lineage>
</organism>
<dbReference type="Gene3D" id="3.40.30.10">
    <property type="entry name" value="Glutaredoxin"/>
    <property type="match status" value="1"/>
</dbReference>
<dbReference type="Pfam" id="PF13409">
    <property type="entry name" value="GST_N_2"/>
    <property type="match status" value="1"/>
</dbReference>
<name>A0AAD5YK10_9AGAR</name>
<dbReference type="InterPro" id="IPR036282">
    <property type="entry name" value="Glutathione-S-Trfase_C_sf"/>
</dbReference>
<sequence length="272" mass="30974">MFPIFYKLAIHTDPGSPACLLRYTTLHDMITFYDLAGRKSLGCWSHNPRKACYVLNYKKLPYQSVQLDYETVDSTIREAGFPPSLHNPDGTPKHTVPSIFDDSTGERITDSYLIAEYLDKQYPDTPKAFPPGTEALQAAFYQHFNDRLLEIMILFLPHIPGALEKQSTRDHFYRNMITIFGKPLEEMKPKGEELENLWKKVFALFDSLEGWYAKSSGGFLVGDKPSFGDFTVGASLRMVKILLGEESEDWKKVAGANGGRWERLLNDLEVYA</sequence>
<protein>
    <recommendedName>
        <fullName evidence="1">GST N-terminal domain-containing protein</fullName>
    </recommendedName>
</protein>
<gene>
    <name evidence="2" type="ORF">NP233_g11817</name>
</gene>
<accession>A0AAD5YK10</accession>
<dbReference type="InterPro" id="IPR054416">
    <property type="entry name" value="GST_UstS-like_C"/>
</dbReference>
<dbReference type="PROSITE" id="PS50404">
    <property type="entry name" value="GST_NTER"/>
    <property type="match status" value="1"/>
</dbReference>
<dbReference type="Pfam" id="PF22041">
    <property type="entry name" value="GST_C_7"/>
    <property type="match status" value="1"/>
</dbReference>
<comment type="caution">
    <text evidence="2">The sequence shown here is derived from an EMBL/GenBank/DDBJ whole genome shotgun (WGS) entry which is preliminary data.</text>
</comment>
<dbReference type="Gene3D" id="1.20.1050.10">
    <property type="match status" value="1"/>
</dbReference>
<evidence type="ECO:0000259" key="1">
    <source>
        <dbReference type="PROSITE" id="PS50404"/>
    </source>
</evidence>
<evidence type="ECO:0000313" key="2">
    <source>
        <dbReference type="EMBL" id="KAJ3557150.1"/>
    </source>
</evidence>
<dbReference type="EMBL" id="JANIEX010001510">
    <property type="protein sequence ID" value="KAJ3557150.1"/>
    <property type="molecule type" value="Genomic_DNA"/>
</dbReference>
<dbReference type="Proteomes" id="UP001213000">
    <property type="component" value="Unassembled WGS sequence"/>
</dbReference>
<dbReference type="AlphaFoldDB" id="A0AAD5YK10"/>
<reference evidence="2" key="1">
    <citation type="submission" date="2022-07" db="EMBL/GenBank/DDBJ databases">
        <title>Genome Sequence of Leucocoprinus birnbaumii.</title>
        <authorList>
            <person name="Buettner E."/>
        </authorList>
    </citation>
    <scope>NUCLEOTIDE SEQUENCE</scope>
    <source>
        <strain evidence="2">VT141</strain>
    </source>
</reference>
<proteinExistence type="predicted"/>
<evidence type="ECO:0000313" key="3">
    <source>
        <dbReference type="Proteomes" id="UP001213000"/>
    </source>
</evidence>
<dbReference type="SUPFAM" id="SSF47616">
    <property type="entry name" value="GST C-terminal domain-like"/>
    <property type="match status" value="1"/>
</dbReference>
<dbReference type="CDD" id="cd00299">
    <property type="entry name" value="GST_C_family"/>
    <property type="match status" value="1"/>
</dbReference>